<keyword evidence="7" id="KW-1185">Reference proteome</keyword>
<keyword evidence="3" id="KW-1133">Transmembrane helix</keyword>
<reference evidence="6 7" key="1">
    <citation type="submission" date="2016-07" db="EMBL/GenBank/DDBJ databases">
        <title>Draft genome sequence of Prauserella sp. YIM 121212, isolated from alkaline soil.</title>
        <authorList>
            <person name="Ruckert C."/>
            <person name="Albersmeier A."/>
            <person name="Jiang C.-L."/>
            <person name="Jiang Y."/>
            <person name="Kalinowski J."/>
            <person name="Schneider O."/>
            <person name="Winkler A."/>
            <person name="Zotchev S.B."/>
        </authorList>
    </citation>
    <scope>NUCLEOTIDE SEQUENCE [LARGE SCALE GENOMIC DNA]</scope>
    <source>
        <strain evidence="6 7">YIM 121212</strain>
    </source>
</reference>
<organism evidence="6 7">
    <name type="scientific">Prauserella flavalba</name>
    <dbReference type="NCBI Taxonomy" id="1477506"/>
    <lineage>
        <taxon>Bacteria</taxon>
        <taxon>Bacillati</taxon>
        <taxon>Actinomycetota</taxon>
        <taxon>Actinomycetes</taxon>
        <taxon>Pseudonocardiales</taxon>
        <taxon>Pseudonocardiaceae</taxon>
        <taxon>Prauserella</taxon>
    </lineage>
</organism>
<evidence type="ECO:0000313" key="7">
    <source>
        <dbReference type="Proteomes" id="UP000247892"/>
    </source>
</evidence>
<sequence length="297" mass="32273">MLSRTRGVRTRRRHASPGDDIDTAFRRVERLTAVGATISAAELLTTARSLNDDGLFGWPINRTRMFGLNRGIGRHLEKLLRYPQVVAVVQTRLLSGLGLLAPGTGRRGRAAALAGMAGSGAALNLRSNYGLDGSDHFAFINFTVALLEKLYPNDRRAREAALAFIAAQSCLAYFTSGAVKMTSPVWRSGDAITGVFRTKTYGDKFVYDLTKNNKPLAQAIAWGTMIAEVLFPLVLVAPRPIAKAILAGGMAFHVGNARFMGLNRFFWSFVATYPAVAYFSKSLGVADRARIAEEGSR</sequence>
<evidence type="ECO:0000256" key="2">
    <source>
        <dbReference type="ARBA" id="ARBA00022692"/>
    </source>
</evidence>
<gene>
    <name evidence="6" type="ORF">BA062_12920</name>
</gene>
<name>A0A318LPJ1_9PSEU</name>
<accession>A0A318LPJ1</accession>
<evidence type="ECO:0000259" key="5">
    <source>
        <dbReference type="SMART" id="SM00752"/>
    </source>
</evidence>
<dbReference type="GO" id="GO:0012505">
    <property type="term" value="C:endomembrane system"/>
    <property type="evidence" value="ECO:0007669"/>
    <property type="project" value="UniProtKB-SubCell"/>
</dbReference>
<dbReference type="EMBL" id="MASU01000005">
    <property type="protein sequence ID" value="PXY36311.1"/>
    <property type="molecule type" value="Genomic_DNA"/>
</dbReference>
<dbReference type="PANTHER" id="PTHR39535:SF2">
    <property type="entry name" value="HTTM DOMAIN-CONTAINING PROTEIN"/>
    <property type="match status" value="1"/>
</dbReference>
<evidence type="ECO:0000256" key="4">
    <source>
        <dbReference type="ARBA" id="ARBA00023136"/>
    </source>
</evidence>
<dbReference type="PANTHER" id="PTHR39535">
    <property type="entry name" value="SPORULATION-DELAYING PROTEIN SDPB"/>
    <property type="match status" value="1"/>
</dbReference>
<dbReference type="OrthoDB" id="5422338at2"/>
<comment type="subcellular location">
    <subcellularLocation>
        <location evidence="1">Endomembrane system</location>
        <topology evidence="1">Multi-pass membrane protein</topology>
    </subcellularLocation>
</comment>
<dbReference type="AlphaFoldDB" id="A0A318LPJ1"/>
<protein>
    <recommendedName>
        <fullName evidence="5">HTTM-like domain-containing protein</fullName>
    </recommendedName>
</protein>
<feature type="domain" description="HTTM-like" evidence="5">
    <location>
        <begin position="31"/>
        <end position="281"/>
    </location>
</feature>
<dbReference type="InterPro" id="IPR011020">
    <property type="entry name" value="HTTM-like"/>
</dbReference>
<keyword evidence="4" id="KW-0472">Membrane</keyword>
<keyword evidence="2" id="KW-0812">Transmembrane</keyword>
<dbReference type="RefSeq" id="WP_110336323.1">
    <property type="nucleotide sequence ID" value="NZ_MASU01000005.1"/>
</dbReference>
<comment type="caution">
    <text evidence="6">The sequence shown here is derived from an EMBL/GenBank/DDBJ whole genome shotgun (WGS) entry which is preliminary data.</text>
</comment>
<evidence type="ECO:0000256" key="1">
    <source>
        <dbReference type="ARBA" id="ARBA00004127"/>
    </source>
</evidence>
<evidence type="ECO:0000313" key="6">
    <source>
        <dbReference type="EMBL" id="PXY36311.1"/>
    </source>
</evidence>
<evidence type="ECO:0000256" key="3">
    <source>
        <dbReference type="ARBA" id="ARBA00022989"/>
    </source>
</evidence>
<proteinExistence type="predicted"/>
<dbReference type="InterPro" id="IPR052964">
    <property type="entry name" value="Sporulation_signal_mat"/>
</dbReference>
<dbReference type="Proteomes" id="UP000247892">
    <property type="component" value="Unassembled WGS sequence"/>
</dbReference>
<dbReference type="SMART" id="SM00752">
    <property type="entry name" value="HTTM"/>
    <property type="match status" value="1"/>
</dbReference>